<keyword evidence="9" id="KW-1185">Reference proteome</keyword>
<evidence type="ECO:0000256" key="3">
    <source>
        <dbReference type="ARBA" id="ARBA00023110"/>
    </source>
</evidence>
<evidence type="ECO:0000313" key="9">
    <source>
        <dbReference type="Proteomes" id="UP000288587"/>
    </source>
</evidence>
<name>A0A437LSR5_9BURK</name>
<dbReference type="InterPro" id="IPR046357">
    <property type="entry name" value="PPIase_dom_sf"/>
</dbReference>
<comment type="catalytic activity">
    <reaction evidence="1 5 6">
        <text>[protein]-peptidylproline (omega=180) = [protein]-peptidylproline (omega=0)</text>
        <dbReference type="Rhea" id="RHEA:16237"/>
        <dbReference type="Rhea" id="RHEA-COMP:10747"/>
        <dbReference type="Rhea" id="RHEA-COMP:10748"/>
        <dbReference type="ChEBI" id="CHEBI:83833"/>
        <dbReference type="ChEBI" id="CHEBI:83834"/>
        <dbReference type="EC" id="5.2.1.8"/>
    </reaction>
</comment>
<dbReference type="PANTHER" id="PTHR47861:SF4">
    <property type="entry name" value="FKBP-TYPE 16 KDA PEPTIDYL-PROLYL CIS-TRANS ISOMERASE"/>
    <property type="match status" value="1"/>
</dbReference>
<evidence type="ECO:0000256" key="5">
    <source>
        <dbReference type="PROSITE-ProRule" id="PRU00277"/>
    </source>
</evidence>
<sequence>MTDRLVAAGDFLTLHYRLSGPDGDALVDTFDQQPATLTLGTGALSPALEACLIGLPEGAREGFDLPADATFGAHNPELLQRVSRRLLDEHGDPDERYTVGDVITFPTPTGGEHFAGRVAEVGPDWVLFDFNHPLAGVPLRFEVQVIGVLR</sequence>
<evidence type="ECO:0000259" key="7">
    <source>
        <dbReference type="PROSITE" id="PS50059"/>
    </source>
</evidence>
<dbReference type="Proteomes" id="UP000288587">
    <property type="component" value="Unassembled WGS sequence"/>
</dbReference>
<dbReference type="PANTHER" id="PTHR47861">
    <property type="entry name" value="FKBP-TYPE PEPTIDYL-PROLYL CIS-TRANS ISOMERASE SLYD"/>
    <property type="match status" value="1"/>
</dbReference>
<comment type="similarity">
    <text evidence="2 6">Belongs to the FKBP-type PPIase family.</text>
</comment>
<keyword evidence="3 5" id="KW-0697">Rotamase</keyword>
<proteinExistence type="inferred from homology"/>
<dbReference type="RefSeq" id="WP_127681283.1">
    <property type="nucleotide sequence ID" value="NZ_SACM01000001.1"/>
</dbReference>
<dbReference type="EMBL" id="SACM01000001">
    <property type="protein sequence ID" value="RVT88273.1"/>
    <property type="molecule type" value="Genomic_DNA"/>
</dbReference>
<evidence type="ECO:0000256" key="1">
    <source>
        <dbReference type="ARBA" id="ARBA00000971"/>
    </source>
</evidence>
<dbReference type="AlphaFoldDB" id="A0A437LSR5"/>
<gene>
    <name evidence="8" type="ORF">EOD73_04560</name>
</gene>
<evidence type="ECO:0000256" key="4">
    <source>
        <dbReference type="ARBA" id="ARBA00023235"/>
    </source>
</evidence>
<protein>
    <recommendedName>
        <fullName evidence="6">Peptidyl-prolyl cis-trans isomerase</fullName>
        <ecNumber evidence="6">5.2.1.8</ecNumber>
    </recommendedName>
</protein>
<dbReference type="Pfam" id="PF00254">
    <property type="entry name" value="FKBP_C"/>
    <property type="match status" value="1"/>
</dbReference>
<dbReference type="InterPro" id="IPR048261">
    <property type="entry name" value="SlpA/SlyD-like_ins_sf"/>
</dbReference>
<evidence type="ECO:0000313" key="8">
    <source>
        <dbReference type="EMBL" id="RVT88273.1"/>
    </source>
</evidence>
<evidence type="ECO:0000256" key="6">
    <source>
        <dbReference type="RuleBase" id="RU003915"/>
    </source>
</evidence>
<organism evidence="8 9">
    <name type="scientific">Inhella crocodyli</name>
    <dbReference type="NCBI Taxonomy" id="2499851"/>
    <lineage>
        <taxon>Bacteria</taxon>
        <taxon>Pseudomonadati</taxon>
        <taxon>Pseudomonadota</taxon>
        <taxon>Betaproteobacteria</taxon>
        <taxon>Burkholderiales</taxon>
        <taxon>Sphaerotilaceae</taxon>
        <taxon>Inhella</taxon>
    </lineage>
</organism>
<reference evidence="8 9" key="1">
    <citation type="submission" date="2019-01" db="EMBL/GenBank/DDBJ databases">
        <authorList>
            <person name="Chen W.-M."/>
        </authorList>
    </citation>
    <scope>NUCLEOTIDE SEQUENCE [LARGE SCALE GENOMIC DNA]</scope>
    <source>
        <strain evidence="8 9">CCP-18</strain>
    </source>
</reference>
<dbReference type="EC" id="5.2.1.8" evidence="6"/>
<dbReference type="Gene3D" id="2.40.10.330">
    <property type="match status" value="1"/>
</dbReference>
<dbReference type="InterPro" id="IPR001179">
    <property type="entry name" value="PPIase_FKBP_dom"/>
</dbReference>
<dbReference type="SUPFAM" id="SSF54534">
    <property type="entry name" value="FKBP-like"/>
    <property type="match status" value="1"/>
</dbReference>
<dbReference type="PROSITE" id="PS50059">
    <property type="entry name" value="FKBP_PPIASE"/>
    <property type="match status" value="1"/>
</dbReference>
<feature type="domain" description="PPIase FKBP-type" evidence="7">
    <location>
        <begin position="9"/>
        <end position="82"/>
    </location>
</feature>
<dbReference type="Gene3D" id="3.10.50.40">
    <property type="match status" value="1"/>
</dbReference>
<accession>A0A437LSR5</accession>
<dbReference type="GO" id="GO:0003755">
    <property type="term" value="F:peptidyl-prolyl cis-trans isomerase activity"/>
    <property type="evidence" value="ECO:0007669"/>
    <property type="project" value="UniProtKB-UniRule"/>
</dbReference>
<comment type="caution">
    <text evidence="8">The sequence shown here is derived from an EMBL/GenBank/DDBJ whole genome shotgun (WGS) entry which is preliminary data.</text>
</comment>
<evidence type="ECO:0000256" key="2">
    <source>
        <dbReference type="ARBA" id="ARBA00006577"/>
    </source>
</evidence>
<dbReference type="OrthoDB" id="9808891at2"/>
<keyword evidence="4 5" id="KW-0413">Isomerase</keyword>